<feature type="compositionally biased region" description="Basic and acidic residues" evidence="1">
    <location>
        <begin position="197"/>
        <end position="211"/>
    </location>
</feature>
<accession>A0A6J5L649</accession>
<evidence type="ECO:0000313" key="2">
    <source>
        <dbReference type="EMBL" id="CAB4129022.1"/>
    </source>
</evidence>
<proteinExistence type="predicted"/>
<sequence>MTNRDTSPHAAALLHVDDSYHGRLNAETLVKAYPAMSNKMIINDVHQRFGTPDTWNDEDHPLNPKNFLTPMQKAHGQQVEFAHVVDENHTPDIGFATRNDGYFSQNPRPICFKCDTAKGQTLYEEHDFSGRGNRVLPVHRPTCNTCGDRLMIDDPIKGTWKHDPGYGDDPEMAEGLPEGAEDDRRYDTHFPQPADPSKFDLGKAQRADAHHTATPIIDPFSPENY</sequence>
<organism evidence="2">
    <name type="scientific">uncultured Caudovirales phage</name>
    <dbReference type="NCBI Taxonomy" id="2100421"/>
    <lineage>
        <taxon>Viruses</taxon>
        <taxon>Duplodnaviria</taxon>
        <taxon>Heunggongvirae</taxon>
        <taxon>Uroviricota</taxon>
        <taxon>Caudoviricetes</taxon>
        <taxon>Peduoviridae</taxon>
        <taxon>Maltschvirus</taxon>
        <taxon>Maltschvirus maltsch</taxon>
    </lineage>
</organism>
<protein>
    <submittedName>
        <fullName evidence="2">Uncharacterized protein</fullName>
    </submittedName>
</protein>
<feature type="region of interest" description="Disordered" evidence="1">
    <location>
        <begin position="161"/>
        <end position="225"/>
    </location>
</feature>
<gene>
    <name evidence="2" type="ORF">UFOVP111_134</name>
</gene>
<dbReference type="EMBL" id="LR796226">
    <property type="protein sequence ID" value="CAB4129022.1"/>
    <property type="molecule type" value="Genomic_DNA"/>
</dbReference>
<reference evidence="2" key="1">
    <citation type="submission" date="2020-04" db="EMBL/GenBank/DDBJ databases">
        <authorList>
            <person name="Chiriac C."/>
            <person name="Salcher M."/>
            <person name="Ghai R."/>
            <person name="Kavagutti S V."/>
        </authorList>
    </citation>
    <scope>NUCLEOTIDE SEQUENCE</scope>
</reference>
<evidence type="ECO:0000256" key="1">
    <source>
        <dbReference type="SAM" id="MobiDB-lite"/>
    </source>
</evidence>
<name>A0A6J5L649_9CAUD</name>